<dbReference type="InterPro" id="IPR039853">
    <property type="entry name" value="Pinin"/>
</dbReference>
<dbReference type="InterPro" id="IPR006786">
    <property type="entry name" value="Pinin_SDK_MemA"/>
</dbReference>
<dbReference type="FunCoup" id="A0A482XC03">
    <property type="interactions" value="347"/>
</dbReference>
<dbReference type="Pfam" id="PF04696">
    <property type="entry name" value="Pinin_SDK_memA"/>
    <property type="match status" value="1"/>
</dbReference>
<keyword evidence="11" id="KW-1185">Reference proteome</keyword>
<evidence type="ECO:0000256" key="1">
    <source>
        <dbReference type="ARBA" id="ARBA00004123"/>
    </source>
</evidence>
<proteinExistence type="inferred from homology"/>
<dbReference type="GO" id="GO:0006397">
    <property type="term" value="P:mRNA processing"/>
    <property type="evidence" value="ECO:0007669"/>
    <property type="project" value="UniProtKB-KW"/>
</dbReference>
<gene>
    <name evidence="10" type="ORF">LSTR_LSTR009017</name>
</gene>
<accession>A0A482XC03</accession>
<keyword evidence="7" id="KW-0539">Nucleus</keyword>
<comment type="caution">
    <text evidence="10">The sequence shown here is derived from an EMBL/GenBank/DDBJ whole genome shotgun (WGS) entry which is preliminary data.</text>
</comment>
<feature type="domain" description="Pinin/SDK/MemA protein" evidence="9">
    <location>
        <begin position="106"/>
        <end position="204"/>
    </location>
</feature>
<evidence type="ECO:0000256" key="8">
    <source>
        <dbReference type="SAM" id="MobiDB-lite"/>
    </source>
</evidence>
<protein>
    <recommendedName>
        <fullName evidence="9">Pinin/SDK/MemA protein domain-containing protein</fullName>
    </recommendedName>
</protein>
<keyword evidence="3" id="KW-0507">mRNA processing</keyword>
<evidence type="ECO:0000256" key="7">
    <source>
        <dbReference type="ARBA" id="ARBA00023242"/>
    </source>
</evidence>
<feature type="region of interest" description="Disordered" evidence="8">
    <location>
        <begin position="233"/>
        <end position="294"/>
    </location>
</feature>
<dbReference type="OrthoDB" id="330772at2759"/>
<evidence type="ECO:0000256" key="6">
    <source>
        <dbReference type="ARBA" id="ARBA00023187"/>
    </source>
</evidence>
<feature type="compositionally biased region" description="Basic and acidic residues" evidence="8">
    <location>
        <begin position="107"/>
        <end position="137"/>
    </location>
</feature>
<dbReference type="InParanoid" id="A0A482XC03"/>
<evidence type="ECO:0000259" key="9">
    <source>
        <dbReference type="Pfam" id="PF04696"/>
    </source>
</evidence>
<keyword evidence="6" id="KW-0508">mRNA splicing</keyword>
<comment type="subcellular location">
    <subcellularLocation>
        <location evidence="1">Nucleus</location>
    </subcellularLocation>
</comment>
<dbReference type="SMR" id="A0A482XC03"/>
<dbReference type="PANTHER" id="PTHR12707">
    <property type="entry name" value="PINN"/>
    <property type="match status" value="1"/>
</dbReference>
<dbReference type="PANTHER" id="PTHR12707:SF0">
    <property type="entry name" value="PININ"/>
    <property type="match status" value="1"/>
</dbReference>
<name>A0A482XC03_LAOST</name>
<dbReference type="EMBL" id="QKKF02012829">
    <property type="protein sequence ID" value="RZF43213.1"/>
    <property type="molecule type" value="Genomic_DNA"/>
</dbReference>
<comment type="similarity">
    <text evidence="2">Belongs to the pinin family.</text>
</comment>
<dbReference type="GO" id="GO:0071013">
    <property type="term" value="C:catalytic step 2 spliceosome"/>
    <property type="evidence" value="ECO:0007669"/>
    <property type="project" value="TreeGrafter"/>
</dbReference>
<evidence type="ECO:0000256" key="3">
    <source>
        <dbReference type="ARBA" id="ARBA00022664"/>
    </source>
</evidence>
<sequence>MESSIMKVWYGDLQAAKEKAKEDLKGVEENIKKIIGRDPNEGPPPRIVTTRGRQEDSWTGRGAAEVVRPSVKKRLGDPKTVFSRLSGPRYRHDENNSGDEDSTPNKGNREQKKAQVEKQLEEAAKREKDELKRERQELFQNRKRRQAEIRNIELKMARIQEQENWENLQKPLLNFIQTRSKPHLFYLPKTHNAKTEERLASSQKSITKMIEKKRKDVQEEVAAILKRGMGPQLSSVVNAGGEAKSADDPEMDYEDDDVEDDEDVEDEEMDDDLDHQEEMNVDLGDKENIAVLPV</sequence>
<keyword evidence="4" id="KW-0805">Transcription regulation</keyword>
<evidence type="ECO:0000313" key="10">
    <source>
        <dbReference type="EMBL" id="RZF43213.1"/>
    </source>
</evidence>
<feature type="region of interest" description="Disordered" evidence="8">
    <location>
        <begin position="34"/>
        <end position="144"/>
    </location>
</feature>
<dbReference type="GO" id="GO:0008380">
    <property type="term" value="P:RNA splicing"/>
    <property type="evidence" value="ECO:0007669"/>
    <property type="project" value="UniProtKB-KW"/>
</dbReference>
<evidence type="ECO:0000256" key="5">
    <source>
        <dbReference type="ARBA" id="ARBA00023163"/>
    </source>
</evidence>
<organism evidence="10 11">
    <name type="scientific">Laodelphax striatellus</name>
    <name type="common">Small brown planthopper</name>
    <name type="synonym">Delphax striatella</name>
    <dbReference type="NCBI Taxonomy" id="195883"/>
    <lineage>
        <taxon>Eukaryota</taxon>
        <taxon>Metazoa</taxon>
        <taxon>Ecdysozoa</taxon>
        <taxon>Arthropoda</taxon>
        <taxon>Hexapoda</taxon>
        <taxon>Insecta</taxon>
        <taxon>Pterygota</taxon>
        <taxon>Neoptera</taxon>
        <taxon>Paraneoptera</taxon>
        <taxon>Hemiptera</taxon>
        <taxon>Auchenorrhyncha</taxon>
        <taxon>Fulgoroidea</taxon>
        <taxon>Delphacidae</taxon>
        <taxon>Criomorphinae</taxon>
        <taxon>Laodelphax</taxon>
    </lineage>
</organism>
<reference evidence="10 11" key="1">
    <citation type="journal article" date="2017" name="Gigascience">
        <title>Genome sequence of the small brown planthopper, Laodelphax striatellus.</title>
        <authorList>
            <person name="Zhu J."/>
            <person name="Jiang F."/>
            <person name="Wang X."/>
            <person name="Yang P."/>
            <person name="Bao Y."/>
            <person name="Zhao W."/>
            <person name="Wang W."/>
            <person name="Lu H."/>
            <person name="Wang Q."/>
            <person name="Cui N."/>
            <person name="Li J."/>
            <person name="Chen X."/>
            <person name="Luo L."/>
            <person name="Yu J."/>
            <person name="Kang L."/>
            <person name="Cui F."/>
        </authorList>
    </citation>
    <scope>NUCLEOTIDE SEQUENCE [LARGE SCALE GENOMIC DNA]</scope>
    <source>
        <strain evidence="10">Lst14</strain>
    </source>
</reference>
<dbReference type="STRING" id="195883.A0A482XC03"/>
<dbReference type="Proteomes" id="UP000291343">
    <property type="component" value="Unassembled WGS sequence"/>
</dbReference>
<feature type="compositionally biased region" description="Acidic residues" evidence="8">
    <location>
        <begin position="248"/>
        <end position="275"/>
    </location>
</feature>
<keyword evidence="5" id="KW-0804">Transcription</keyword>
<evidence type="ECO:0000256" key="2">
    <source>
        <dbReference type="ARBA" id="ARBA00010386"/>
    </source>
</evidence>
<dbReference type="AlphaFoldDB" id="A0A482XC03"/>
<evidence type="ECO:0000256" key="4">
    <source>
        <dbReference type="ARBA" id="ARBA00023015"/>
    </source>
</evidence>
<evidence type="ECO:0000313" key="11">
    <source>
        <dbReference type="Proteomes" id="UP000291343"/>
    </source>
</evidence>